<name>A0A382BBK8_9ZZZZ</name>
<organism evidence="2">
    <name type="scientific">marine metagenome</name>
    <dbReference type="NCBI Taxonomy" id="408172"/>
    <lineage>
        <taxon>unclassified sequences</taxon>
        <taxon>metagenomes</taxon>
        <taxon>ecological metagenomes</taxon>
    </lineage>
</organism>
<accession>A0A382BBK8</accession>
<dbReference type="PANTHER" id="PTHR45460:SF2">
    <property type="entry name" value="ALPHA 1,3 GLUCANASE, GH71 FAMILY (EUROFUNG)"/>
    <property type="match status" value="1"/>
</dbReference>
<dbReference type="PANTHER" id="PTHR45460">
    <property type="entry name" value="SIMILAR TO CYSTEINE PROTEINASE"/>
    <property type="match status" value="1"/>
</dbReference>
<feature type="non-terminal residue" evidence="2">
    <location>
        <position position="1"/>
    </location>
</feature>
<evidence type="ECO:0000256" key="1">
    <source>
        <dbReference type="ARBA" id="ARBA00022729"/>
    </source>
</evidence>
<proteinExistence type="predicted"/>
<evidence type="ECO:0000313" key="2">
    <source>
        <dbReference type="EMBL" id="SVB11210.1"/>
    </source>
</evidence>
<sequence length="308" mass="33875">IPTATKDRGSYIRVWTADFNQDGRTEVVAPNKGGQNPPRDTLETHAISYFTLPDDPLEGDAWVEHEMNRVIIPINAQPIDLDEDGDLDVMGGSRGEQRVFWFENTSRGGEISFDEHPVKITGGGDAPPRVTGFNFDFADLNGDTRLDVVLRDGRNGVVWLAQPEDPASPWTRHVIGDIPPEVLVGFVLADIDDDGDADLIAGAYSQGDRAQDAEIGPQAAGGRLAWFENPGDATGTWDRHDFSRRARGMFDKFIPRDMDGDGDVDFIGTRGNSVPYDGVFWLEQVRTDGPVPSFEQARVVESAQRPLP</sequence>
<reference evidence="2" key="1">
    <citation type="submission" date="2018-05" db="EMBL/GenBank/DDBJ databases">
        <authorList>
            <person name="Lanie J.A."/>
            <person name="Ng W.-L."/>
            <person name="Kazmierczak K.M."/>
            <person name="Andrzejewski T.M."/>
            <person name="Davidsen T.M."/>
            <person name="Wayne K.J."/>
            <person name="Tettelin H."/>
            <person name="Glass J.I."/>
            <person name="Rusch D."/>
            <person name="Podicherti R."/>
            <person name="Tsui H.-C.T."/>
            <person name="Winkler M.E."/>
        </authorList>
    </citation>
    <scope>NUCLEOTIDE SEQUENCE</scope>
</reference>
<protein>
    <recommendedName>
        <fullName evidence="3">VCBS repeat-containing protein</fullName>
    </recommendedName>
</protein>
<evidence type="ECO:0008006" key="3">
    <source>
        <dbReference type="Google" id="ProtNLM"/>
    </source>
</evidence>
<dbReference type="InterPro" id="IPR013517">
    <property type="entry name" value="FG-GAP"/>
</dbReference>
<dbReference type="SUPFAM" id="SSF69318">
    <property type="entry name" value="Integrin alpha N-terminal domain"/>
    <property type="match status" value="1"/>
</dbReference>
<gene>
    <name evidence="2" type="ORF">METZ01_LOCUS164064</name>
</gene>
<dbReference type="InterPro" id="IPR028994">
    <property type="entry name" value="Integrin_alpha_N"/>
</dbReference>
<dbReference type="Pfam" id="PF13517">
    <property type="entry name" value="FG-GAP_3"/>
    <property type="match status" value="1"/>
</dbReference>
<keyword evidence="1" id="KW-0732">Signal</keyword>
<dbReference type="EMBL" id="UINC01029081">
    <property type="protein sequence ID" value="SVB11210.1"/>
    <property type="molecule type" value="Genomic_DNA"/>
</dbReference>
<dbReference type="AlphaFoldDB" id="A0A382BBK8"/>